<dbReference type="EC" id="3.1.3.25" evidence="8"/>
<comment type="caution">
    <text evidence="9">The sequence shown here is derived from an EMBL/GenBank/DDBJ whole genome shotgun (WGS) entry which is preliminary data.</text>
</comment>
<dbReference type="Pfam" id="PF00459">
    <property type="entry name" value="Inositol_P"/>
    <property type="match status" value="1"/>
</dbReference>
<dbReference type="PANTHER" id="PTHR20854:SF29">
    <property type="entry name" value="INOSITOL MONOPHOSPHATASE 2"/>
    <property type="match status" value="1"/>
</dbReference>
<accession>A0A401P2E5</accession>
<comment type="cofactor">
    <cofactor evidence="1 7 8">
        <name>Mg(2+)</name>
        <dbReference type="ChEBI" id="CHEBI:18420"/>
    </cofactor>
</comment>
<dbReference type="GO" id="GO:0007165">
    <property type="term" value="P:signal transduction"/>
    <property type="evidence" value="ECO:0007669"/>
    <property type="project" value="TreeGrafter"/>
</dbReference>
<keyword evidence="5 8" id="KW-0378">Hydrolase</keyword>
<proteinExistence type="inferred from homology"/>
<dbReference type="EMBL" id="BFAA01008400">
    <property type="protein sequence ID" value="GCB67291.1"/>
    <property type="molecule type" value="Genomic_DNA"/>
</dbReference>
<dbReference type="UniPathway" id="UPA00823">
    <property type="reaction ID" value="UER00788"/>
</dbReference>
<dbReference type="InterPro" id="IPR020583">
    <property type="entry name" value="Inositol_monoP_metal-BS"/>
</dbReference>
<dbReference type="InterPro" id="IPR000760">
    <property type="entry name" value="Inositol_monophosphatase-like"/>
</dbReference>
<evidence type="ECO:0000313" key="10">
    <source>
        <dbReference type="Proteomes" id="UP000288216"/>
    </source>
</evidence>
<feature type="binding site" evidence="7">
    <location>
        <position position="78"/>
    </location>
    <ligand>
        <name>Mg(2+)</name>
        <dbReference type="ChEBI" id="CHEBI:18420"/>
        <label>1</label>
        <note>catalytic</note>
    </ligand>
</feature>
<dbReference type="PRINTS" id="PR00378">
    <property type="entry name" value="LIIMPHPHTASE"/>
</dbReference>
<keyword evidence="10" id="KW-1185">Reference proteome</keyword>
<dbReference type="AlphaFoldDB" id="A0A401P2E5"/>
<dbReference type="GO" id="GO:0046872">
    <property type="term" value="F:metal ion binding"/>
    <property type="evidence" value="ECO:0007669"/>
    <property type="project" value="UniProtKB-KW"/>
</dbReference>
<feature type="binding site" evidence="7">
    <location>
        <position position="98"/>
    </location>
    <ligand>
        <name>Mg(2+)</name>
        <dbReference type="ChEBI" id="CHEBI:18420"/>
        <label>1</label>
        <note>catalytic</note>
    </ligand>
</feature>
<dbReference type="SUPFAM" id="SSF56655">
    <property type="entry name" value="Carbohydrate phosphatase"/>
    <property type="match status" value="1"/>
</dbReference>
<evidence type="ECO:0000256" key="6">
    <source>
        <dbReference type="ARBA" id="ARBA00022842"/>
    </source>
</evidence>
<gene>
    <name evidence="9" type="ORF">scyTo_0015107</name>
</gene>
<keyword evidence="6 7" id="KW-0460">Magnesium</keyword>
<dbReference type="GO" id="GO:0046854">
    <property type="term" value="P:phosphatidylinositol phosphate biosynthetic process"/>
    <property type="evidence" value="ECO:0007669"/>
    <property type="project" value="InterPro"/>
</dbReference>
<comment type="similarity">
    <text evidence="3 8">Belongs to the inositol monophosphatase superfamily.</text>
</comment>
<dbReference type="PROSITE" id="PS00629">
    <property type="entry name" value="IMP_1"/>
    <property type="match status" value="1"/>
</dbReference>
<keyword evidence="4 7" id="KW-0479">Metal-binding</keyword>
<dbReference type="InterPro" id="IPR020550">
    <property type="entry name" value="Inositol_monophosphatase_CS"/>
</dbReference>
<name>A0A401P2E5_SCYTO</name>
<evidence type="ECO:0000256" key="5">
    <source>
        <dbReference type="ARBA" id="ARBA00022801"/>
    </source>
</evidence>
<dbReference type="GO" id="GO:0006021">
    <property type="term" value="P:inositol biosynthetic process"/>
    <property type="evidence" value="ECO:0007669"/>
    <property type="project" value="UniProtKB-UniPathway"/>
</dbReference>
<feature type="binding site" evidence="7">
    <location>
        <position position="101"/>
    </location>
    <ligand>
        <name>Mg(2+)</name>
        <dbReference type="ChEBI" id="CHEBI:18420"/>
        <label>1</label>
        <note>catalytic</note>
    </ligand>
</feature>
<evidence type="ECO:0000313" key="9">
    <source>
        <dbReference type="EMBL" id="GCB67291.1"/>
    </source>
</evidence>
<dbReference type="FunFam" id="3.30.540.10:FF:000004">
    <property type="entry name" value="Inositol-1-monophosphatase"/>
    <property type="match status" value="1"/>
</dbReference>
<dbReference type="InterPro" id="IPR020552">
    <property type="entry name" value="Inositol_monoPase_Li-sen"/>
</dbReference>
<dbReference type="OMA" id="QTIHYGR"/>
<dbReference type="Gene3D" id="3.30.540.10">
    <property type="entry name" value="Fructose-1,6-Bisphosphatase, subunit A, domain 1"/>
    <property type="match status" value="1"/>
</dbReference>
<protein>
    <recommendedName>
        <fullName evidence="8">Inositol-1-monophosphatase</fullName>
        <ecNumber evidence="8">3.1.3.25</ecNumber>
    </recommendedName>
</protein>
<evidence type="ECO:0000256" key="8">
    <source>
        <dbReference type="RuleBase" id="RU364068"/>
    </source>
</evidence>
<reference evidence="9 10" key="1">
    <citation type="journal article" date="2018" name="Nat. Ecol. Evol.">
        <title>Shark genomes provide insights into elasmobranch evolution and the origin of vertebrates.</title>
        <authorList>
            <person name="Hara Y"/>
            <person name="Yamaguchi K"/>
            <person name="Onimaru K"/>
            <person name="Kadota M"/>
            <person name="Koyanagi M"/>
            <person name="Keeley SD"/>
            <person name="Tatsumi K"/>
            <person name="Tanaka K"/>
            <person name="Motone F"/>
            <person name="Kageyama Y"/>
            <person name="Nozu R"/>
            <person name="Adachi N"/>
            <person name="Nishimura O"/>
            <person name="Nakagawa R"/>
            <person name="Tanegashima C"/>
            <person name="Kiyatake I"/>
            <person name="Matsumoto R"/>
            <person name="Murakumo K"/>
            <person name="Nishida K"/>
            <person name="Terakita A"/>
            <person name="Kuratani S"/>
            <person name="Sato K"/>
            <person name="Hyodo S Kuraku.S."/>
        </authorList>
    </citation>
    <scope>NUCLEOTIDE SEQUENCE [LARGE SCALE GENOMIC DNA]</scope>
</reference>
<dbReference type="Gene3D" id="3.40.190.80">
    <property type="match status" value="1"/>
</dbReference>
<feature type="binding site" evidence="7">
    <location>
        <position position="100"/>
    </location>
    <ligand>
        <name>Mg(2+)</name>
        <dbReference type="ChEBI" id="CHEBI:18420"/>
        <label>1</label>
        <note>catalytic</note>
    </ligand>
</feature>
<dbReference type="FunFam" id="3.40.190.80:FF:000002">
    <property type="entry name" value="Inositol-1-monophosphatase"/>
    <property type="match status" value="1"/>
</dbReference>
<dbReference type="GO" id="GO:0008934">
    <property type="term" value="F:inositol monophosphate 1-phosphatase activity"/>
    <property type="evidence" value="ECO:0007669"/>
    <property type="project" value="InterPro"/>
</dbReference>
<dbReference type="Proteomes" id="UP000288216">
    <property type="component" value="Unassembled WGS sequence"/>
</dbReference>
<evidence type="ECO:0000256" key="4">
    <source>
        <dbReference type="ARBA" id="ARBA00022723"/>
    </source>
</evidence>
<dbReference type="CDD" id="cd01639">
    <property type="entry name" value="IMPase"/>
    <property type="match status" value="1"/>
</dbReference>
<dbReference type="PANTHER" id="PTHR20854">
    <property type="entry name" value="INOSITOL MONOPHOSPHATASE"/>
    <property type="match status" value="1"/>
</dbReference>
<sequence length="290" mass="31394">MAGSEERSSQQPLGECLDAAVKVALEAGKIIREALRIEKRVQTKSSAADLVTETDRLVENLIISTLSEKFPSHRFIGEESVADGEKCFLTDDPTWIIDPIDGTCNFVHGAPVVAVSIGLSVKKELELGVIYSCVEEKLYTGRKGHGAFCNGQKLQASNQTDLSKALILTELGSIRDPVAVKKLFNNMERLLKVPAHGIRIIGSAALDLCHVAAGDVDAFYQFGLHCWDMAAAAVIVREAGGIMMDTTGESLDLMSRRVVAAGTSEMAHKICKELQPVVYERDDSTESTSN</sequence>
<comment type="pathway">
    <text evidence="2 8">Polyol metabolism; myo-inositol biosynthesis; myo-inositol from D-glucose 6-phosphate: step 2/2.</text>
</comment>
<organism evidence="9 10">
    <name type="scientific">Scyliorhinus torazame</name>
    <name type="common">Cloudy catshark</name>
    <name type="synonym">Catulus torazame</name>
    <dbReference type="NCBI Taxonomy" id="75743"/>
    <lineage>
        <taxon>Eukaryota</taxon>
        <taxon>Metazoa</taxon>
        <taxon>Chordata</taxon>
        <taxon>Craniata</taxon>
        <taxon>Vertebrata</taxon>
        <taxon>Chondrichthyes</taxon>
        <taxon>Elasmobranchii</taxon>
        <taxon>Galeomorphii</taxon>
        <taxon>Galeoidea</taxon>
        <taxon>Carcharhiniformes</taxon>
        <taxon>Scyliorhinidae</taxon>
        <taxon>Scyliorhinus</taxon>
    </lineage>
</organism>
<dbReference type="OrthoDB" id="10254945at2759"/>
<evidence type="ECO:0000256" key="2">
    <source>
        <dbReference type="ARBA" id="ARBA00005152"/>
    </source>
</evidence>
<comment type="catalytic activity">
    <reaction evidence="8">
        <text>a myo-inositol phosphate + H2O = myo-inositol + phosphate</text>
        <dbReference type="Rhea" id="RHEA:24056"/>
        <dbReference type="ChEBI" id="CHEBI:15377"/>
        <dbReference type="ChEBI" id="CHEBI:17268"/>
        <dbReference type="ChEBI" id="CHEBI:43474"/>
        <dbReference type="ChEBI" id="CHEBI:84139"/>
        <dbReference type="EC" id="3.1.3.25"/>
    </reaction>
</comment>
<evidence type="ECO:0000256" key="3">
    <source>
        <dbReference type="ARBA" id="ARBA00009759"/>
    </source>
</evidence>
<dbReference type="InterPro" id="IPR033942">
    <property type="entry name" value="IMPase"/>
</dbReference>
<dbReference type="PRINTS" id="PR00377">
    <property type="entry name" value="IMPHPHTASES"/>
</dbReference>
<evidence type="ECO:0000256" key="1">
    <source>
        <dbReference type="ARBA" id="ARBA00001946"/>
    </source>
</evidence>
<dbReference type="PROSITE" id="PS00630">
    <property type="entry name" value="IMP_2"/>
    <property type="match status" value="1"/>
</dbReference>
<dbReference type="STRING" id="75743.A0A401P2E5"/>
<evidence type="ECO:0000256" key="7">
    <source>
        <dbReference type="PIRSR" id="PIRSR600760-2"/>
    </source>
</evidence>
<feature type="binding site" evidence="7">
    <location>
        <position position="228"/>
    </location>
    <ligand>
        <name>Mg(2+)</name>
        <dbReference type="ChEBI" id="CHEBI:18420"/>
        <label>1</label>
        <note>catalytic</note>
    </ligand>
</feature>